<organism evidence="2 3">
    <name type="scientific">Nostoc flagelliforme FACHB-838</name>
    <dbReference type="NCBI Taxonomy" id="2692904"/>
    <lineage>
        <taxon>Bacteria</taxon>
        <taxon>Bacillati</taxon>
        <taxon>Cyanobacteriota</taxon>
        <taxon>Cyanophyceae</taxon>
        <taxon>Nostocales</taxon>
        <taxon>Nostocaceae</taxon>
        <taxon>Nostoc</taxon>
    </lineage>
</organism>
<name>A0ABR8DWL0_9NOSO</name>
<comment type="caution">
    <text evidence="2">The sequence shown here is derived from an EMBL/GenBank/DDBJ whole genome shotgun (WGS) entry which is preliminary data.</text>
</comment>
<gene>
    <name evidence="2" type="ORF">H6G97_31475</name>
</gene>
<sequence length="46" mass="4980">MGENFSAVHSENDRIAFDSDDSGNAAARAAKELLPQSKRIKCKADD</sequence>
<accession>A0ABR8DWL0</accession>
<protein>
    <submittedName>
        <fullName evidence="2">Uncharacterized protein</fullName>
    </submittedName>
</protein>
<dbReference type="Proteomes" id="UP000623440">
    <property type="component" value="Unassembled WGS sequence"/>
</dbReference>
<proteinExistence type="predicted"/>
<dbReference type="EMBL" id="JACJSI010000117">
    <property type="protein sequence ID" value="MBD2533829.1"/>
    <property type="molecule type" value="Genomic_DNA"/>
</dbReference>
<feature type="region of interest" description="Disordered" evidence="1">
    <location>
        <begin position="1"/>
        <end position="22"/>
    </location>
</feature>
<evidence type="ECO:0000313" key="2">
    <source>
        <dbReference type="EMBL" id="MBD2533829.1"/>
    </source>
</evidence>
<dbReference type="RefSeq" id="WP_190944372.1">
    <property type="nucleotide sequence ID" value="NZ_JACJSI010000117.1"/>
</dbReference>
<evidence type="ECO:0000256" key="1">
    <source>
        <dbReference type="SAM" id="MobiDB-lite"/>
    </source>
</evidence>
<reference evidence="2 3" key="1">
    <citation type="journal article" date="2020" name="ISME J.">
        <title>Comparative genomics reveals insights into cyanobacterial evolution and habitat adaptation.</title>
        <authorList>
            <person name="Chen M.Y."/>
            <person name="Teng W.K."/>
            <person name="Zhao L."/>
            <person name="Hu C.X."/>
            <person name="Zhou Y.K."/>
            <person name="Han B.P."/>
            <person name="Song L.R."/>
            <person name="Shu W.S."/>
        </authorList>
    </citation>
    <scope>NUCLEOTIDE SEQUENCE [LARGE SCALE GENOMIC DNA]</scope>
    <source>
        <strain evidence="2 3">FACHB-838</strain>
    </source>
</reference>
<keyword evidence="3" id="KW-1185">Reference proteome</keyword>
<evidence type="ECO:0000313" key="3">
    <source>
        <dbReference type="Proteomes" id="UP000623440"/>
    </source>
</evidence>